<protein>
    <recommendedName>
        <fullName evidence="8">Spore germination protein</fullName>
    </recommendedName>
</protein>
<evidence type="ECO:0000256" key="2">
    <source>
        <dbReference type="ARBA" id="ARBA00005278"/>
    </source>
</evidence>
<reference evidence="6 7" key="1">
    <citation type="submission" date="2021-03" db="EMBL/GenBank/DDBJ databases">
        <title>Genomic Encyclopedia of Type Strains, Phase IV (KMG-IV): sequencing the most valuable type-strain genomes for metagenomic binning, comparative biology and taxonomic classification.</title>
        <authorList>
            <person name="Goeker M."/>
        </authorList>
    </citation>
    <scope>NUCLEOTIDE SEQUENCE [LARGE SCALE GENOMIC DNA]</scope>
    <source>
        <strain evidence="6 7">DSM 25790</strain>
    </source>
</reference>
<keyword evidence="5" id="KW-1133">Transmembrane helix</keyword>
<keyword evidence="3 4" id="KW-0472">Membrane</keyword>
<evidence type="ECO:0000256" key="4">
    <source>
        <dbReference type="PIRNR" id="PIRNR005690"/>
    </source>
</evidence>
<dbReference type="Proteomes" id="UP001519294">
    <property type="component" value="Unassembled WGS sequence"/>
</dbReference>
<feature type="transmembrane region" description="Helical" evidence="5">
    <location>
        <begin position="290"/>
        <end position="312"/>
    </location>
</feature>
<feature type="transmembrane region" description="Helical" evidence="5">
    <location>
        <begin position="371"/>
        <end position="397"/>
    </location>
</feature>
<dbReference type="Pfam" id="PF03323">
    <property type="entry name" value="GerA"/>
    <property type="match status" value="1"/>
</dbReference>
<proteinExistence type="inferred from homology"/>
<dbReference type="InterPro" id="IPR004995">
    <property type="entry name" value="Spore_Ger"/>
</dbReference>
<evidence type="ECO:0000313" key="7">
    <source>
        <dbReference type="Proteomes" id="UP001519294"/>
    </source>
</evidence>
<dbReference type="PIRSF" id="PIRSF005690">
    <property type="entry name" value="GerBA"/>
    <property type="match status" value="1"/>
</dbReference>
<organism evidence="6 7">
    <name type="scientific">Virgibacillus alimentarius</name>
    <dbReference type="NCBI Taxonomy" id="698769"/>
    <lineage>
        <taxon>Bacteria</taxon>
        <taxon>Bacillati</taxon>
        <taxon>Bacillota</taxon>
        <taxon>Bacilli</taxon>
        <taxon>Bacillales</taxon>
        <taxon>Bacillaceae</taxon>
        <taxon>Virgibacillus</taxon>
    </lineage>
</organism>
<dbReference type="EMBL" id="JAGIKX010000035">
    <property type="protein sequence ID" value="MBP2258768.1"/>
    <property type="molecule type" value="Genomic_DNA"/>
</dbReference>
<dbReference type="PANTHER" id="PTHR22550:SF5">
    <property type="entry name" value="LEUCINE ZIPPER PROTEIN 4"/>
    <property type="match status" value="1"/>
</dbReference>
<feature type="transmembrane region" description="Helical" evidence="5">
    <location>
        <begin position="417"/>
        <end position="441"/>
    </location>
</feature>
<evidence type="ECO:0000256" key="3">
    <source>
        <dbReference type="ARBA" id="ARBA00023136"/>
    </source>
</evidence>
<comment type="caution">
    <text evidence="6">The sequence shown here is derived from an EMBL/GenBank/DDBJ whole genome shotgun (WGS) entry which is preliminary data.</text>
</comment>
<evidence type="ECO:0000313" key="6">
    <source>
        <dbReference type="EMBL" id="MBP2258768.1"/>
    </source>
</evidence>
<dbReference type="InterPro" id="IPR050768">
    <property type="entry name" value="UPF0353/GerABKA_families"/>
</dbReference>
<dbReference type="PANTHER" id="PTHR22550">
    <property type="entry name" value="SPORE GERMINATION PROTEIN"/>
    <property type="match status" value="1"/>
</dbReference>
<evidence type="ECO:0000256" key="5">
    <source>
        <dbReference type="SAM" id="Phobius"/>
    </source>
</evidence>
<dbReference type="RefSeq" id="WP_226371578.1">
    <property type="nucleotide sequence ID" value="NZ_JAGIKX010000035.1"/>
</dbReference>
<comment type="similarity">
    <text evidence="2 4">Belongs to the GerABKA family.</text>
</comment>
<keyword evidence="7" id="KW-1185">Reference proteome</keyword>
<evidence type="ECO:0008006" key="8">
    <source>
        <dbReference type="Google" id="ProtNLM"/>
    </source>
</evidence>
<keyword evidence="5" id="KW-0812">Transmembrane</keyword>
<name>A0ABS4SB85_9BACI</name>
<sequence>MKRRMRSSKTTDSIFPLKVDEFEKILRRKFENNPDLLLSKYEHKGNKMIVFSIPYLVAEEKAEDFILKPLLNKDIEWTNENILNEIPLGESKTFQSLEKILDNLLLGGVFIYIEGENEVISYLLLNKEKRNLEKAETESLVLGPKLAFTESLFTNLNIVRFRIRSTDLVLKKITIGKTIPREVRLIYMKSIANEEDVNTMRQRLLDLDVDEIEDSVILKQYLEDSSTNLFPQFESTELPDRLTYGVTKGKIGVLVENSPMAIVAPANLFSFLESTEDLYMRWHEGTFLRLLRIVALFFSFIITPLYVAVATYQFGLIPTQLLISLGESRAQVPFPPLLEALILEFLMELLREAGARLPTKVGQTMGIVGGIVIGQAAVEAGITSNILIIVVAMSALASFTSPSYFIGTTVRVIRFPLILLAGLFGILGIIFGLSFLTIHLIRLTSLGRPYLLPLYPLHVRDFNKVFYRTPISYKNKLAKAYQPKRLIRFPREEAAKKQDIDE</sequence>
<accession>A0ABS4SB85</accession>
<gene>
    <name evidence="6" type="ORF">J2Z81_002752</name>
</gene>
<evidence type="ECO:0000256" key="1">
    <source>
        <dbReference type="ARBA" id="ARBA00004141"/>
    </source>
</evidence>
<comment type="subcellular location">
    <subcellularLocation>
        <location evidence="4">Cell membrane</location>
    </subcellularLocation>
    <subcellularLocation>
        <location evidence="1">Membrane</location>
        <topology evidence="1">Multi-pass membrane protein</topology>
    </subcellularLocation>
</comment>